<keyword evidence="2" id="KW-0732">Signal</keyword>
<evidence type="ECO:0000256" key="2">
    <source>
        <dbReference type="SAM" id="SignalP"/>
    </source>
</evidence>
<dbReference type="Gene3D" id="2.40.128.260">
    <property type="entry name" value="Type IV secretion system, VirB10/TraB/TrbI"/>
    <property type="match status" value="1"/>
</dbReference>
<feature type="compositionally biased region" description="Polar residues" evidence="1">
    <location>
        <begin position="25"/>
        <end position="42"/>
    </location>
</feature>
<feature type="region of interest" description="Disordered" evidence="1">
    <location>
        <begin position="25"/>
        <end position="126"/>
    </location>
</feature>
<feature type="signal peptide" evidence="2">
    <location>
        <begin position="1"/>
        <end position="24"/>
    </location>
</feature>
<feature type="region of interest" description="Disordered" evidence="1">
    <location>
        <begin position="236"/>
        <end position="255"/>
    </location>
</feature>
<evidence type="ECO:0008006" key="5">
    <source>
        <dbReference type="Google" id="ProtNLM"/>
    </source>
</evidence>
<dbReference type="InterPro" id="IPR042217">
    <property type="entry name" value="T4SS_VirB10/TrbI"/>
</dbReference>
<sequence length="326" mass="33306">MSKFSQYLLHAAVGSTLLVSAGFAQNSSQNTQPQAAQDQYSGVSHPPNDDTITASPDMSSPAPKPSAAVPAVPPPPPAQPVASVPAAAPVNPANDPNYGIVSSVPAHPDEDADASGGATLSRRSMRADSDDDIVHIIPSSGNELAEGTNIRVRLSQGLSTTSTSSGQSFKGVVAYNVYKNGRVIIPAGSELRGRVVGVTQGHHIGSHATLRLRPDMVLLPDGTAYHLYAQVVQSQAPGTRTDDEGGIQPSSNLKKDSIEYGAGAGTGALVGAKIAGPQGALVGGLVGAGVVTAHLLMQHPRAATVPEGSEIVFSLTEPMALTPTRN</sequence>
<dbReference type="AlphaFoldDB" id="A0A372IS65"/>
<gene>
    <name evidence="3" type="ORF">D0Y96_06500</name>
</gene>
<feature type="compositionally biased region" description="Low complexity" evidence="1">
    <location>
        <begin position="80"/>
        <end position="93"/>
    </location>
</feature>
<dbReference type="OrthoDB" id="121374at2"/>
<dbReference type="Proteomes" id="UP000264702">
    <property type="component" value="Unassembled WGS sequence"/>
</dbReference>
<feature type="compositionally biased region" description="Low complexity" evidence="1">
    <location>
        <begin position="54"/>
        <end position="70"/>
    </location>
</feature>
<comment type="caution">
    <text evidence="3">The sequence shown here is derived from an EMBL/GenBank/DDBJ whole genome shotgun (WGS) entry which is preliminary data.</text>
</comment>
<evidence type="ECO:0000313" key="4">
    <source>
        <dbReference type="Proteomes" id="UP000264702"/>
    </source>
</evidence>
<reference evidence="3 4" key="1">
    <citation type="submission" date="2018-08" db="EMBL/GenBank/DDBJ databases">
        <title>Acidipila sp. 4G-K13, an acidobacterium isolated from forest soil.</title>
        <authorList>
            <person name="Gao Z.-H."/>
            <person name="Qiu L.-H."/>
        </authorList>
    </citation>
    <scope>NUCLEOTIDE SEQUENCE [LARGE SCALE GENOMIC DNA]</scope>
    <source>
        <strain evidence="3 4">4G-K13</strain>
    </source>
</reference>
<accession>A0A372IS65</accession>
<protein>
    <recommendedName>
        <fullName evidence="5">TrbI/VirB10 family protein</fullName>
    </recommendedName>
</protein>
<organism evidence="3 4">
    <name type="scientific">Paracidobacterium acidisoli</name>
    <dbReference type="NCBI Taxonomy" id="2303751"/>
    <lineage>
        <taxon>Bacteria</taxon>
        <taxon>Pseudomonadati</taxon>
        <taxon>Acidobacteriota</taxon>
        <taxon>Terriglobia</taxon>
        <taxon>Terriglobales</taxon>
        <taxon>Acidobacteriaceae</taxon>
        <taxon>Paracidobacterium</taxon>
    </lineage>
</organism>
<dbReference type="EMBL" id="QVQT01000002">
    <property type="protein sequence ID" value="RFU17765.1"/>
    <property type="molecule type" value="Genomic_DNA"/>
</dbReference>
<name>A0A372IS65_9BACT</name>
<keyword evidence="4" id="KW-1185">Reference proteome</keyword>
<dbReference type="RefSeq" id="WP_117298513.1">
    <property type="nucleotide sequence ID" value="NZ_QVQT02000002.1"/>
</dbReference>
<proteinExistence type="predicted"/>
<evidence type="ECO:0000256" key="1">
    <source>
        <dbReference type="SAM" id="MobiDB-lite"/>
    </source>
</evidence>
<evidence type="ECO:0000313" key="3">
    <source>
        <dbReference type="EMBL" id="RFU17765.1"/>
    </source>
</evidence>
<feature type="chain" id="PRO_5016662651" description="TrbI/VirB10 family protein" evidence="2">
    <location>
        <begin position="25"/>
        <end position="326"/>
    </location>
</feature>